<comment type="caution">
    <text evidence="3">The sequence shown here is derived from an EMBL/GenBank/DDBJ whole genome shotgun (WGS) entry which is preliminary data.</text>
</comment>
<evidence type="ECO:0000313" key="3">
    <source>
        <dbReference type="EMBL" id="MDT8759209.1"/>
    </source>
</evidence>
<evidence type="ECO:0000259" key="2">
    <source>
        <dbReference type="PROSITE" id="PS51352"/>
    </source>
</evidence>
<dbReference type="EMBL" id="JALMLT010000002">
    <property type="protein sequence ID" value="MDT8759209.1"/>
    <property type="molecule type" value="Genomic_DNA"/>
</dbReference>
<feature type="domain" description="Thioredoxin" evidence="2">
    <location>
        <begin position="54"/>
        <end position="193"/>
    </location>
</feature>
<dbReference type="PANTHER" id="PTHR42852">
    <property type="entry name" value="THIOL:DISULFIDE INTERCHANGE PROTEIN DSBE"/>
    <property type="match status" value="1"/>
</dbReference>
<dbReference type="SUPFAM" id="SSF52833">
    <property type="entry name" value="Thioredoxin-like"/>
    <property type="match status" value="1"/>
</dbReference>
<protein>
    <submittedName>
        <fullName evidence="3">Redoxin domain-containing protein</fullName>
    </submittedName>
</protein>
<feature type="chain" id="PRO_5046039863" evidence="1">
    <location>
        <begin position="22"/>
        <end position="369"/>
    </location>
</feature>
<feature type="signal peptide" evidence="1">
    <location>
        <begin position="1"/>
        <end position="21"/>
    </location>
</feature>
<dbReference type="InterPro" id="IPR013766">
    <property type="entry name" value="Thioredoxin_domain"/>
</dbReference>
<accession>A0ABU3N3U5</accession>
<dbReference type="Pfam" id="PF00578">
    <property type="entry name" value="AhpC-TSA"/>
    <property type="match status" value="1"/>
</dbReference>
<dbReference type="InterPro" id="IPR000866">
    <property type="entry name" value="AhpC/TSA"/>
</dbReference>
<dbReference type="PROSITE" id="PS51352">
    <property type="entry name" value="THIOREDOXIN_2"/>
    <property type="match status" value="1"/>
</dbReference>
<dbReference type="InterPro" id="IPR050553">
    <property type="entry name" value="Thioredoxin_ResA/DsbE_sf"/>
</dbReference>
<name>A0ABU3N3U5_9SPHN</name>
<gene>
    <name evidence="3" type="ORF">MZO42_10920</name>
</gene>
<evidence type="ECO:0000256" key="1">
    <source>
        <dbReference type="SAM" id="SignalP"/>
    </source>
</evidence>
<dbReference type="PANTHER" id="PTHR42852:SF13">
    <property type="entry name" value="PROTEIN DIPZ"/>
    <property type="match status" value="1"/>
</dbReference>
<dbReference type="InterPro" id="IPR036249">
    <property type="entry name" value="Thioredoxin-like_sf"/>
</dbReference>
<dbReference type="InterPro" id="IPR041017">
    <property type="entry name" value="Thioredoxin_10"/>
</dbReference>
<organism evidence="3">
    <name type="scientific">Sphingomonas psychrotolerans</name>
    <dbReference type="NCBI Taxonomy" id="1327635"/>
    <lineage>
        <taxon>Bacteria</taxon>
        <taxon>Pseudomonadati</taxon>
        <taxon>Pseudomonadota</taxon>
        <taxon>Alphaproteobacteria</taxon>
        <taxon>Sphingomonadales</taxon>
        <taxon>Sphingomonadaceae</taxon>
        <taxon>Sphingomonas</taxon>
    </lineage>
</organism>
<dbReference type="Pfam" id="PF17991">
    <property type="entry name" value="Thioredoxin_10"/>
    <property type="match status" value="1"/>
</dbReference>
<dbReference type="Gene3D" id="2.60.120.260">
    <property type="entry name" value="Galactose-binding domain-like"/>
    <property type="match status" value="1"/>
</dbReference>
<sequence length="369" mass="39295">MDQKRSLGFAVAAVAAAAATAATCFGDALGLARSPTAAGNAAAGAPFGTSAHPIDVLQSASPWLLPAPDGSRSLRGKVVIVNFWTYSCINSLRALPYLRAWSQRYAGNGLAVIGVHAPEFGFEKDPANVRLALDQLDVRYPNLQDNDYAVWRAFANRGWPGIYFIDAQGKVRGYRLGEGGYAEGEQLIRTLLTEAGHDVSHVPLTAIEGTGVEAQADWADLGSPEAYLGYAKAAGFASPGGLEQGAARNYAPAASLSRNRWDLAGIWKVGGEYALLEGSPGTIRFRFHARDAHLVLGGAADGRPVRFRVTIDGHAPGASQGVDVDAAGRGEVKQDRLYQLIRQPGEILDRTLEIQFSRPGVRAYVFTFG</sequence>
<dbReference type="Gene3D" id="3.40.30.10">
    <property type="entry name" value="Glutaredoxin"/>
    <property type="match status" value="1"/>
</dbReference>
<proteinExistence type="predicted"/>
<reference evidence="3" key="1">
    <citation type="submission" date="2022-04" db="EMBL/GenBank/DDBJ databases">
        <title>Tomato heritable bacteria conferring resistance against bacterial wilt.</title>
        <authorList>
            <person name="Yin J."/>
        </authorList>
    </citation>
    <scope>NUCLEOTIDE SEQUENCE</scope>
    <source>
        <strain evidence="3">Cra20</strain>
    </source>
</reference>
<keyword evidence="1" id="KW-0732">Signal</keyword>